<name>A0A8H8RS71_9HELO</name>
<evidence type="ECO:0000256" key="3">
    <source>
        <dbReference type="ARBA" id="ARBA00022827"/>
    </source>
</evidence>
<dbReference type="InterPro" id="IPR016166">
    <property type="entry name" value="FAD-bd_PCMH"/>
</dbReference>
<dbReference type="PANTHER" id="PTHR42973:SF22">
    <property type="entry name" value="FAD-BINDING PCMH-TYPE DOMAIN-CONTAINING PROTEIN-RELATED"/>
    <property type="match status" value="1"/>
</dbReference>
<dbReference type="PANTHER" id="PTHR42973">
    <property type="entry name" value="BINDING OXIDOREDUCTASE, PUTATIVE (AFU_ORTHOLOGUE AFUA_1G17690)-RELATED"/>
    <property type="match status" value="1"/>
</dbReference>
<comment type="similarity">
    <text evidence="1">Belongs to the oxygen-dependent FAD-linked oxidoreductase family.</text>
</comment>
<evidence type="ECO:0000256" key="1">
    <source>
        <dbReference type="ARBA" id="ARBA00005466"/>
    </source>
</evidence>
<dbReference type="AlphaFoldDB" id="A0A8H8RS71"/>
<dbReference type="InterPro" id="IPR006094">
    <property type="entry name" value="Oxid_FAD_bind_N"/>
</dbReference>
<keyword evidence="3" id="KW-0274">FAD</keyword>
<protein>
    <submittedName>
        <fullName evidence="6">Bifunctional solanapyrone synthase</fullName>
    </submittedName>
</protein>
<dbReference type="InterPro" id="IPR016169">
    <property type="entry name" value="FAD-bd_PCMH_sub2"/>
</dbReference>
<keyword evidence="4" id="KW-0560">Oxidoreductase</keyword>
<gene>
    <name evidence="6" type="primary">sol5_0</name>
    <name evidence="6" type="ORF">LSUB1_G003542</name>
</gene>
<dbReference type="GO" id="GO:0016491">
    <property type="term" value="F:oxidoreductase activity"/>
    <property type="evidence" value="ECO:0007669"/>
    <property type="project" value="UniProtKB-KW"/>
</dbReference>
<comment type="caution">
    <text evidence="6">The sequence shown here is derived from an EMBL/GenBank/DDBJ whole genome shotgun (WGS) entry which is preliminary data.</text>
</comment>
<evidence type="ECO:0000313" key="7">
    <source>
        <dbReference type="Proteomes" id="UP000462212"/>
    </source>
</evidence>
<evidence type="ECO:0000259" key="5">
    <source>
        <dbReference type="PROSITE" id="PS51387"/>
    </source>
</evidence>
<reference evidence="6 7" key="1">
    <citation type="submission" date="2018-05" db="EMBL/GenBank/DDBJ databases">
        <title>Genome sequencing and assembly of the regulated plant pathogen Lachnellula willkommii and related sister species for the development of diagnostic species identification markers.</title>
        <authorList>
            <person name="Giroux E."/>
            <person name="Bilodeau G."/>
        </authorList>
    </citation>
    <scope>NUCLEOTIDE SEQUENCE [LARGE SCALE GENOMIC DNA]</scope>
    <source>
        <strain evidence="6 7">CBS 197.66</strain>
    </source>
</reference>
<dbReference type="Pfam" id="PF01565">
    <property type="entry name" value="FAD_binding_4"/>
    <property type="match status" value="1"/>
</dbReference>
<keyword evidence="7" id="KW-1185">Reference proteome</keyword>
<proteinExistence type="inferred from homology"/>
<dbReference type="InterPro" id="IPR036318">
    <property type="entry name" value="FAD-bd_PCMH-like_sf"/>
</dbReference>
<dbReference type="EMBL" id="QGMJ01000226">
    <property type="protein sequence ID" value="TVY39483.1"/>
    <property type="molecule type" value="Genomic_DNA"/>
</dbReference>
<dbReference type="GO" id="GO:0071949">
    <property type="term" value="F:FAD binding"/>
    <property type="evidence" value="ECO:0007669"/>
    <property type="project" value="InterPro"/>
</dbReference>
<keyword evidence="2" id="KW-0285">Flavoprotein</keyword>
<sequence>MWRCLQKEAFPDTGRSSKTTPTATLSHRWGARPVVALAAYVEYKKAVVVHDTRSVATFQPYTQSPREAPRCESLVALLGTDSVLLPGSTGYNTTLSSYFTPQASAVHPLCFVTPHTATDVSDVVKSLSSTGDCIFAIRSGGHTWFPDASNAPSGVTIDLRGLNSIDVNAENSSACVGIGNTWDSVYTKLDSLGLSVAGGRVAGVGVGGLTLGGGISYFGPQHGWTCNQAISFEVVLANGSIVEANEQHNSELWWGLRGGSNNFGIVTRVTLATSSRIAAPQNYNTNASFFFGWGISQPAGQTVPIALNALVYTQPEENENPAVYQDILDLPSLTALDVTVANISTLSEQGAASQPPQVSRYLTATTTFVPTEAMILAAFDAYNNSVKSIQNLTGVSWSLIIEPVPPQTYLRGASKNALGLGDRTDTLAIYTAARAVMEVIEAKAKALGAYDPYIYLNYAAPWQEVIASYGEASVSRLQRLRANVDPSEVFTRLVPGGFKVPST</sequence>
<evidence type="ECO:0000256" key="2">
    <source>
        <dbReference type="ARBA" id="ARBA00022630"/>
    </source>
</evidence>
<accession>A0A8H8RS71</accession>
<dbReference type="SUPFAM" id="SSF56176">
    <property type="entry name" value="FAD-binding/transporter-associated domain-like"/>
    <property type="match status" value="1"/>
</dbReference>
<evidence type="ECO:0000313" key="6">
    <source>
        <dbReference type="EMBL" id="TVY39483.1"/>
    </source>
</evidence>
<dbReference type="InterPro" id="IPR050416">
    <property type="entry name" value="FAD-linked_Oxidoreductase"/>
</dbReference>
<dbReference type="Proteomes" id="UP000462212">
    <property type="component" value="Unassembled WGS sequence"/>
</dbReference>
<dbReference type="Gene3D" id="3.30.465.10">
    <property type="match status" value="1"/>
</dbReference>
<dbReference type="OrthoDB" id="2151789at2759"/>
<feature type="domain" description="FAD-binding PCMH-type" evidence="5">
    <location>
        <begin position="99"/>
        <end position="276"/>
    </location>
</feature>
<organism evidence="6 7">
    <name type="scientific">Lachnellula subtilissima</name>
    <dbReference type="NCBI Taxonomy" id="602034"/>
    <lineage>
        <taxon>Eukaryota</taxon>
        <taxon>Fungi</taxon>
        <taxon>Dikarya</taxon>
        <taxon>Ascomycota</taxon>
        <taxon>Pezizomycotina</taxon>
        <taxon>Leotiomycetes</taxon>
        <taxon>Helotiales</taxon>
        <taxon>Lachnaceae</taxon>
        <taxon>Lachnellula</taxon>
    </lineage>
</organism>
<evidence type="ECO:0000256" key="4">
    <source>
        <dbReference type="ARBA" id="ARBA00023002"/>
    </source>
</evidence>
<dbReference type="PROSITE" id="PS51387">
    <property type="entry name" value="FAD_PCMH"/>
    <property type="match status" value="1"/>
</dbReference>